<reference evidence="1" key="1">
    <citation type="submission" date="2020-09" db="EMBL/GenBank/DDBJ databases">
        <title>Iningainema tapete sp. nov. (Scytonemataceae, Cyanobacteria) from greenhouses in central Florida (USA) produces two types of nodularin with biosynthetic potential for microcystin-LR and anabaenopeptins.</title>
        <authorList>
            <person name="Berthold D.E."/>
            <person name="Lefler F.W."/>
            <person name="Huang I.-S."/>
            <person name="Abdulla H."/>
            <person name="Zimba P.V."/>
            <person name="Laughinghouse H.D. IV."/>
        </authorList>
    </citation>
    <scope>NUCLEOTIDE SEQUENCE</scope>
    <source>
        <strain evidence="1">BLCCT55</strain>
    </source>
</reference>
<organism evidence="1 2">
    <name type="scientific">Iningainema tapete BLCC-T55</name>
    <dbReference type="NCBI Taxonomy" id="2748662"/>
    <lineage>
        <taxon>Bacteria</taxon>
        <taxon>Bacillati</taxon>
        <taxon>Cyanobacteriota</taxon>
        <taxon>Cyanophyceae</taxon>
        <taxon>Nostocales</taxon>
        <taxon>Scytonemataceae</taxon>
        <taxon>Iningainema tapete</taxon>
    </lineage>
</organism>
<gene>
    <name evidence="1" type="ORF">ICL16_41265</name>
</gene>
<dbReference type="AlphaFoldDB" id="A0A8J7CBF7"/>
<accession>A0A8J7CBF7</accession>
<dbReference type="EMBL" id="JACXAE010000126">
    <property type="protein sequence ID" value="MBD2778306.1"/>
    <property type="molecule type" value="Genomic_DNA"/>
</dbReference>
<evidence type="ECO:0000313" key="1">
    <source>
        <dbReference type="EMBL" id="MBD2778306.1"/>
    </source>
</evidence>
<evidence type="ECO:0000313" key="2">
    <source>
        <dbReference type="Proteomes" id="UP000629098"/>
    </source>
</evidence>
<sequence>MAELNLEESRLKELLKTAIIELFQEQKEVFSDLLVEIIEDIALEKAIKEGENTETVSREAVFKILESKG</sequence>
<dbReference type="Proteomes" id="UP000629098">
    <property type="component" value="Unassembled WGS sequence"/>
</dbReference>
<name>A0A8J7CBF7_9CYAN</name>
<comment type="caution">
    <text evidence="1">The sequence shown here is derived from an EMBL/GenBank/DDBJ whole genome shotgun (WGS) entry which is preliminary data.</text>
</comment>
<keyword evidence="2" id="KW-1185">Reference proteome</keyword>
<dbReference type="RefSeq" id="WP_190837824.1">
    <property type="nucleotide sequence ID" value="NZ_CAWPPI010000126.1"/>
</dbReference>
<proteinExistence type="predicted"/>
<protein>
    <submittedName>
        <fullName evidence="1">Uncharacterized protein</fullName>
    </submittedName>
</protein>
<dbReference type="Pfam" id="PF25734">
    <property type="entry name" value="RelB_like_antitoxin"/>
    <property type="match status" value="1"/>
</dbReference>
<dbReference type="InterPro" id="IPR057930">
    <property type="entry name" value="Antitoxin_put"/>
</dbReference>